<evidence type="ECO:0000313" key="3">
    <source>
        <dbReference type="EMBL" id="SDD58530.1"/>
    </source>
</evidence>
<keyword evidence="2" id="KW-0238">DNA-binding</keyword>
<dbReference type="AlphaFoldDB" id="A0A1G6VXT7"/>
<dbReference type="PANTHER" id="PTHR30408:SF12">
    <property type="entry name" value="TYPE I RESTRICTION ENZYME MJAVIII SPECIFICITY SUBUNIT"/>
    <property type="match status" value="1"/>
</dbReference>
<organism evidence="3 4">
    <name type="scientific">Streptomyces prasinopilosus</name>
    <dbReference type="NCBI Taxonomy" id="67344"/>
    <lineage>
        <taxon>Bacteria</taxon>
        <taxon>Bacillati</taxon>
        <taxon>Actinomycetota</taxon>
        <taxon>Actinomycetes</taxon>
        <taxon>Kitasatosporales</taxon>
        <taxon>Streptomycetaceae</taxon>
        <taxon>Streptomyces</taxon>
    </lineage>
</organism>
<protein>
    <submittedName>
        <fullName evidence="3">Restriction endonuclease S subunit</fullName>
    </submittedName>
</protein>
<dbReference type="Gene3D" id="3.90.220.20">
    <property type="entry name" value="DNA methylase specificity domains"/>
    <property type="match status" value="2"/>
</dbReference>
<evidence type="ECO:0000256" key="1">
    <source>
        <dbReference type="ARBA" id="ARBA00022747"/>
    </source>
</evidence>
<dbReference type="GO" id="GO:0003677">
    <property type="term" value="F:DNA binding"/>
    <property type="evidence" value="ECO:0007669"/>
    <property type="project" value="UniProtKB-KW"/>
</dbReference>
<dbReference type="GO" id="GO:0009307">
    <property type="term" value="P:DNA restriction-modification system"/>
    <property type="evidence" value="ECO:0007669"/>
    <property type="project" value="UniProtKB-KW"/>
</dbReference>
<keyword evidence="3" id="KW-0378">Hydrolase</keyword>
<dbReference type="GO" id="GO:0004519">
    <property type="term" value="F:endonuclease activity"/>
    <property type="evidence" value="ECO:0007669"/>
    <property type="project" value="UniProtKB-KW"/>
</dbReference>
<keyword evidence="3" id="KW-0540">Nuclease</keyword>
<dbReference type="PANTHER" id="PTHR30408">
    <property type="entry name" value="TYPE-1 RESTRICTION ENZYME ECOKI SPECIFICITY PROTEIN"/>
    <property type="match status" value="1"/>
</dbReference>
<reference evidence="4" key="1">
    <citation type="submission" date="2016-10" db="EMBL/GenBank/DDBJ databases">
        <authorList>
            <person name="Varghese N."/>
            <person name="Submissions S."/>
        </authorList>
    </citation>
    <scope>NUCLEOTIDE SEQUENCE [LARGE SCALE GENOMIC DNA]</scope>
    <source>
        <strain evidence="4">CGMCC 4.3504</strain>
    </source>
</reference>
<dbReference type="InterPro" id="IPR052021">
    <property type="entry name" value="Type-I_RS_S_subunit"/>
</dbReference>
<sequence>MVSLIHARAITTGVPHINLGILAELPIPCHPLHIQRAISEVLGALDDKIAVNERIAEIAMELAQARYALTPATAVTRIGDIAAVFDGPHATPQKTPHGPWFLSISSLKGGALDLAESAHLSEDDFPRWTKRVQPQEGDVLFSYETRLGEAALMPAGVRACLGRRMGLLRPRSTSANGTLLLHAYLSRDFQEEIRRRTVHGATVDRIPLKEMPSWPISLPADNDREDLIAALNALHARITHTADENRALAALRDTLLPQLVTGKLRIKDAERVVEDAV</sequence>
<keyword evidence="3" id="KW-0255">Endonuclease</keyword>
<evidence type="ECO:0000313" key="4">
    <source>
        <dbReference type="Proteomes" id="UP000182100"/>
    </source>
</evidence>
<dbReference type="InterPro" id="IPR044946">
    <property type="entry name" value="Restrct_endonuc_typeI_TRD_sf"/>
</dbReference>
<dbReference type="Proteomes" id="UP000182100">
    <property type="component" value="Unassembled WGS sequence"/>
</dbReference>
<evidence type="ECO:0000256" key="2">
    <source>
        <dbReference type="ARBA" id="ARBA00023125"/>
    </source>
</evidence>
<dbReference type="STRING" id="67344.SAMN05216505_109142"/>
<name>A0A1G6VXT7_9ACTN</name>
<gene>
    <name evidence="3" type="ORF">SAMN05216505_109142</name>
</gene>
<keyword evidence="1" id="KW-0680">Restriction system</keyword>
<dbReference type="EMBL" id="FMZK01000009">
    <property type="protein sequence ID" value="SDD58530.1"/>
    <property type="molecule type" value="Genomic_DNA"/>
</dbReference>
<dbReference type="SUPFAM" id="SSF116734">
    <property type="entry name" value="DNA methylase specificity domain"/>
    <property type="match status" value="2"/>
</dbReference>
<proteinExistence type="predicted"/>
<keyword evidence="4" id="KW-1185">Reference proteome</keyword>
<accession>A0A1G6VXT7</accession>